<feature type="domain" description="G-protein coupled receptors family 2 profile 2" evidence="18">
    <location>
        <begin position="607"/>
        <end position="851"/>
    </location>
</feature>
<comment type="subcellular location">
    <subcellularLocation>
        <location evidence="1">Cell membrane</location>
        <topology evidence="1">Multi-pass membrane protein</topology>
    </subcellularLocation>
</comment>
<keyword evidence="3" id="KW-1003">Cell membrane</keyword>
<dbReference type="InterPro" id="IPR057244">
    <property type="entry name" value="GAIN_B"/>
</dbReference>
<feature type="domain" description="Pentraxin (PTX)" evidence="19">
    <location>
        <begin position="115"/>
        <end position="311"/>
    </location>
</feature>
<dbReference type="Pfam" id="PF13385">
    <property type="entry name" value="Laminin_G_3"/>
    <property type="match status" value="1"/>
</dbReference>
<keyword evidence="5" id="KW-0732">Signal</keyword>
<dbReference type="Pfam" id="PF01825">
    <property type="entry name" value="GPS"/>
    <property type="match status" value="1"/>
</dbReference>
<keyword evidence="4 16" id="KW-0812">Transmembrane</keyword>
<dbReference type="FunFam" id="2.60.120.200:FF:000368">
    <property type="entry name" value="Adhesion G protein-coupled receptor D1"/>
    <property type="match status" value="1"/>
</dbReference>
<dbReference type="SMART" id="SM00303">
    <property type="entry name" value="GPS"/>
    <property type="match status" value="1"/>
</dbReference>
<dbReference type="PROSITE" id="PS00650">
    <property type="entry name" value="G_PROTEIN_RECEP_F2_2"/>
    <property type="match status" value="1"/>
</dbReference>
<dbReference type="FunFam" id="2.60.220.50:FF:000008">
    <property type="entry name" value="Adhesion G-protein coupled receptor D1"/>
    <property type="match status" value="1"/>
</dbReference>
<dbReference type="AlphaFoldDB" id="A0A061I5Q1"/>
<comment type="subunit">
    <text evidence="13">Heterodimer of 2 chains generated by proteolytic processing; the large extracellular N-terminal fragment and the membrane-bound C-terminal fragment predominantly remain associated and non-covalently linked. Interacts with ESYT1; interaction takes place in absence of cytosolic calcium and inhibits the G protein-coupled receptor activity of ADGRD1.</text>
</comment>
<dbReference type="GO" id="GO:0004930">
    <property type="term" value="F:G protein-coupled receptor activity"/>
    <property type="evidence" value="ECO:0007669"/>
    <property type="project" value="InterPro"/>
</dbReference>
<organism evidence="20 21">
    <name type="scientific">Cricetulus griseus</name>
    <name type="common">Chinese hamster</name>
    <name type="synonym">Cricetulus barabensis griseus</name>
    <dbReference type="NCBI Taxonomy" id="10029"/>
    <lineage>
        <taxon>Eukaryota</taxon>
        <taxon>Metazoa</taxon>
        <taxon>Chordata</taxon>
        <taxon>Craniata</taxon>
        <taxon>Vertebrata</taxon>
        <taxon>Euteleostomi</taxon>
        <taxon>Mammalia</taxon>
        <taxon>Eutheria</taxon>
        <taxon>Euarchontoglires</taxon>
        <taxon>Glires</taxon>
        <taxon>Rodentia</taxon>
        <taxon>Myomorpha</taxon>
        <taxon>Muroidea</taxon>
        <taxon>Cricetidae</taxon>
        <taxon>Cricetinae</taxon>
        <taxon>Cricetulus</taxon>
    </lineage>
</organism>
<evidence type="ECO:0000256" key="12">
    <source>
        <dbReference type="ARBA" id="ARBA00093338"/>
    </source>
</evidence>
<comment type="caution">
    <text evidence="14">Lacks conserved residue(s) required for the propagation of feature annotation.</text>
</comment>
<dbReference type="InterPro" id="IPR017981">
    <property type="entry name" value="GPCR_2-like_7TM"/>
</dbReference>
<evidence type="ECO:0000259" key="19">
    <source>
        <dbReference type="PROSITE" id="PS51828"/>
    </source>
</evidence>
<feature type="transmembrane region" description="Helical" evidence="16">
    <location>
        <begin position="676"/>
        <end position="693"/>
    </location>
</feature>
<dbReference type="GO" id="GO:0005886">
    <property type="term" value="C:plasma membrane"/>
    <property type="evidence" value="ECO:0007669"/>
    <property type="project" value="UniProtKB-SubCell"/>
</dbReference>
<dbReference type="PROSITE" id="PS51828">
    <property type="entry name" value="PTX_2"/>
    <property type="match status" value="1"/>
</dbReference>
<evidence type="ECO:0000256" key="1">
    <source>
        <dbReference type="ARBA" id="ARBA00004651"/>
    </source>
</evidence>
<evidence type="ECO:0000256" key="13">
    <source>
        <dbReference type="ARBA" id="ARBA00093490"/>
    </source>
</evidence>
<evidence type="ECO:0000256" key="4">
    <source>
        <dbReference type="ARBA" id="ARBA00022692"/>
    </source>
</evidence>
<feature type="transmembrane region" description="Helical" evidence="16">
    <location>
        <begin position="610"/>
        <end position="633"/>
    </location>
</feature>
<dbReference type="InterPro" id="IPR013320">
    <property type="entry name" value="ConA-like_dom_sf"/>
</dbReference>
<feature type="transmembrane region" description="Helical" evidence="16">
    <location>
        <begin position="827"/>
        <end position="850"/>
    </location>
</feature>
<evidence type="ECO:0000256" key="14">
    <source>
        <dbReference type="PROSITE-ProRule" id="PRU01172"/>
    </source>
</evidence>
<evidence type="ECO:0000313" key="20">
    <source>
        <dbReference type="EMBL" id="ERE75170.1"/>
    </source>
</evidence>
<dbReference type="Gene3D" id="2.60.120.200">
    <property type="match status" value="1"/>
</dbReference>
<dbReference type="InterPro" id="IPR046338">
    <property type="entry name" value="GAIN_dom_sf"/>
</dbReference>
<evidence type="ECO:0000256" key="5">
    <source>
        <dbReference type="ARBA" id="ARBA00022729"/>
    </source>
</evidence>
<dbReference type="GO" id="GO:0007166">
    <property type="term" value="P:cell surface receptor signaling pathway"/>
    <property type="evidence" value="ECO:0007669"/>
    <property type="project" value="InterPro"/>
</dbReference>
<evidence type="ECO:0000256" key="15">
    <source>
        <dbReference type="SAM" id="MobiDB-lite"/>
    </source>
</evidence>
<dbReference type="InterPro" id="IPR000203">
    <property type="entry name" value="GPS"/>
</dbReference>
<dbReference type="PANTHER" id="PTHR12011">
    <property type="entry name" value="ADHESION G-PROTEIN COUPLED RECEPTOR"/>
    <property type="match status" value="1"/>
</dbReference>
<dbReference type="SUPFAM" id="SSF49899">
    <property type="entry name" value="Concanavalin A-like lectins/glucanases"/>
    <property type="match status" value="1"/>
</dbReference>
<dbReference type="PROSITE" id="PS50261">
    <property type="entry name" value="G_PROTEIN_RECEP_F2_4"/>
    <property type="match status" value="1"/>
</dbReference>
<dbReference type="PANTHER" id="PTHR12011:SF216">
    <property type="entry name" value="ADHESION G-PROTEIN COUPLED RECEPTOR D1"/>
    <property type="match status" value="1"/>
</dbReference>
<evidence type="ECO:0000256" key="7">
    <source>
        <dbReference type="ARBA" id="ARBA00023136"/>
    </source>
</evidence>
<dbReference type="Pfam" id="PF00002">
    <property type="entry name" value="7tm_2"/>
    <property type="match status" value="1"/>
</dbReference>
<feature type="transmembrane region" description="Helical" evidence="16">
    <location>
        <begin position="753"/>
        <end position="779"/>
    </location>
</feature>
<reference evidence="21" key="1">
    <citation type="journal article" date="2013" name="Nat. Biotechnol.">
        <title>Chinese hamster genome sequenced from sorted chromosomes.</title>
        <authorList>
            <person name="Brinkrolf K."/>
            <person name="Rupp O."/>
            <person name="Laux H."/>
            <person name="Kollin F."/>
            <person name="Ernst W."/>
            <person name="Linke B."/>
            <person name="Kofler R."/>
            <person name="Romand S."/>
            <person name="Hesse F."/>
            <person name="Budach W.E."/>
            <person name="Galosy S."/>
            <person name="Muller D."/>
            <person name="Noll T."/>
            <person name="Wienberg J."/>
            <person name="Jostock T."/>
            <person name="Leonard M."/>
            <person name="Grillari J."/>
            <person name="Tauch A."/>
            <person name="Goesmann A."/>
            <person name="Helk B."/>
            <person name="Mott J.E."/>
            <person name="Puhler A."/>
            <person name="Borth N."/>
        </authorList>
    </citation>
    <scope>NUCLEOTIDE SEQUENCE [LARGE SCALE GENOMIC DNA]</scope>
    <source>
        <strain evidence="21">17A/GY</strain>
    </source>
</reference>
<feature type="transmembrane region" description="Helical" evidence="16">
    <location>
        <begin position="800"/>
        <end position="821"/>
    </location>
</feature>
<dbReference type="GO" id="GO:0007189">
    <property type="term" value="P:adenylate cyclase-activating G protein-coupled receptor signaling pathway"/>
    <property type="evidence" value="ECO:0007669"/>
    <property type="project" value="TreeGrafter"/>
</dbReference>
<evidence type="ECO:0000256" key="9">
    <source>
        <dbReference type="ARBA" id="ARBA00023180"/>
    </source>
</evidence>
<dbReference type="PRINTS" id="PR00249">
    <property type="entry name" value="GPCRSECRETIN"/>
</dbReference>
<protein>
    <recommendedName>
        <fullName evidence="10">Adhesion G-protein coupled receptor D1</fullName>
    </recommendedName>
    <alternativeName>
        <fullName evidence="11">G-protein coupled receptor 133</fullName>
    </alternativeName>
</protein>
<keyword evidence="6 16" id="KW-1133">Transmembrane helix</keyword>
<comment type="similarity">
    <text evidence="2">Belongs to the G-protein coupled receptor 2 family. Adhesion G-protein coupled receptor (ADGR) subfamily.</text>
</comment>
<keyword evidence="8" id="KW-1015">Disulfide bond</keyword>
<evidence type="ECO:0000259" key="18">
    <source>
        <dbReference type="PROSITE" id="PS50261"/>
    </source>
</evidence>
<evidence type="ECO:0000259" key="17">
    <source>
        <dbReference type="PROSITE" id="PS50221"/>
    </source>
</evidence>
<dbReference type="InterPro" id="IPR000832">
    <property type="entry name" value="GPCR_2_secretin-like"/>
</dbReference>
<evidence type="ECO:0000313" key="21">
    <source>
        <dbReference type="Proteomes" id="UP000030759"/>
    </source>
</evidence>
<dbReference type="PROSITE" id="PS50221">
    <property type="entry name" value="GAIN_B"/>
    <property type="match status" value="1"/>
</dbReference>
<evidence type="ECO:0000256" key="8">
    <source>
        <dbReference type="ARBA" id="ARBA00023157"/>
    </source>
</evidence>
<proteinExistence type="inferred from homology"/>
<keyword evidence="20" id="KW-0675">Receptor</keyword>
<keyword evidence="9" id="KW-0325">Glycoprotein</keyword>
<feature type="transmembrane region" description="Helical" evidence="16">
    <location>
        <begin position="714"/>
        <end position="733"/>
    </location>
</feature>
<evidence type="ECO:0000256" key="3">
    <source>
        <dbReference type="ARBA" id="ARBA00022475"/>
    </source>
</evidence>
<evidence type="ECO:0000256" key="6">
    <source>
        <dbReference type="ARBA" id="ARBA00022989"/>
    </source>
</evidence>
<name>A0A061I5Q1_CRIGR</name>
<evidence type="ECO:0000256" key="11">
    <source>
        <dbReference type="ARBA" id="ARBA00082078"/>
    </source>
</evidence>
<evidence type="ECO:0000256" key="16">
    <source>
        <dbReference type="SAM" id="Phobius"/>
    </source>
</evidence>
<dbReference type="Gene3D" id="1.20.1070.10">
    <property type="entry name" value="Rhodopsin 7-helix transmembrane proteins"/>
    <property type="match status" value="1"/>
</dbReference>
<gene>
    <name evidence="20" type="ORF">H671_4g12853</name>
</gene>
<dbReference type="EMBL" id="KE675554">
    <property type="protein sequence ID" value="ERE75170.1"/>
    <property type="molecule type" value="Genomic_DNA"/>
</dbReference>
<evidence type="ECO:0000256" key="2">
    <source>
        <dbReference type="ARBA" id="ARBA00007343"/>
    </source>
</evidence>
<accession>A0A061I5Q1</accession>
<sequence length="1043" mass="114659">MPQAAKAAGICLRRMSPTLTCALSLQVCGTQPRAQEHPGFAVLASASHYWPLENVDGILELQDTTGALRTHNLTVPPSHNATFVFTNDSAYSNFSATVDIMEGKVNKGIYLKEEKGVTFLYYGSYKSSCISNPAQCGPEGVTFSFFWKTQEEQPRPAPYAYGGQVISDGFKVCSSGGKGSVELYTRDNSMTWKATFNPPGPYWTHVLFTWKSKEGLKVYVNGTLSTSDPSGKVSHTYGEPHVNLVIGSEQDQTKRYENGAFDEFIIWERALTPDEIKMYFTAAIGKHSLLSSTPPAMPTAHSMVPTDAYHPIITNLTEERKCFQRPETVLRYLQNVSLSLPNKSLSEETALNLTQTFLRTVGEVLLLPSWTHVSEDNTMTLGLVDTIDTVMGHISANLQSREPHITLTGSSSMADFFVAKVLPPALSAPHYRFPAHGHSYIEIPREALHGKAWTTIVGLLYHSMHYYLNNIPPASTKIPEAVNCRDCLLSVASHLISLEVSPPPTLSQNLSGSPLITVHLRHKLMFHFLSFQTHKQYVDATNESNDLFLYCAFLNFSSGEGIWSSQGCALREGNLTHSVCHCTHLTNFAILMQVVPLQLTRGHQVALSSISYVGCSLSVLCLAATLVTFAVLSSVSTIRNQRYHIHANLSFAVLVAQVLLLISFRVEPGTVPCQVLAILLHYFFLSAFAWMLVEGLHLYSMVIKVFGSEDSKHLYYYGIGWGCPLLICIISISSSMDSYGTNDSCWLSLGSGAIWAFVGPALLVIVVNIVILVAVTRVISHVSTDNYKIHGDPSAFKLTAKAVAVLLPILGTSWVFGVLAVSDRALVFQYMFAVLNSLQGLFIFLFHCLLNSEVRAAFKHKTKVWSLTSSSARTTNTKPFSSDIAVIPNRTLKKNPAFTKLKAFHRVPTDVSCSTAPDCSWRKPVGIDEWTEAGMTLCSGCVSDFLDTSYTLAVLLIGHVQVDCDREVGEEKLGVVVLAFNSSTWEAEAGAQVIPTGSRVAETPTERKSENSNKRTVMPVMPTLKSSGKKELQLRKCLHQTGL</sequence>
<feature type="domain" description="GAIN-B" evidence="17">
    <location>
        <begin position="405"/>
        <end position="598"/>
    </location>
</feature>
<comment type="function">
    <text evidence="12">Adhesion G-protein coupled receptor (aGPCR) for androgen hormone 5alpha-dihydrotestosterone (5alpha-DHT), also named 17beta-hydroxy-5alpha-androstan-3-one, the most potent hormone among androgens. Also activated by methenolone drug. Ligand binding causes a conformation change that triggers signaling via guanine nucleotide-binding proteins (G proteins) and modulates the activity of downstream effectors, such as adenylate cyclase. ADGRD1 is coupled to G(s) G proteins and mediates activation of adenylate cyclase activity. Acts as a 5alpha-DHT receptor in muscle cells, thereby increasing intracellular cyclic AMP (cAMP) levels and enhancing muscle strength.</text>
</comment>
<feature type="region of interest" description="Disordered" evidence="15">
    <location>
        <begin position="998"/>
        <end position="1017"/>
    </location>
</feature>
<feature type="compositionally biased region" description="Basic and acidic residues" evidence="15">
    <location>
        <begin position="1004"/>
        <end position="1013"/>
    </location>
</feature>
<evidence type="ECO:0000256" key="10">
    <source>
        <dbReference type="ARBA" id="ARBA00069912"/>
    </source>
</evidence>
<dbReference type="InterPro" id="IPR017983">
    <property type="entry name" value="GPCR_2_secretin-like_CS"/>
</dbReference>
<dbReference type="Gene3D" id="2.60.220.50">
    <property type="match status" value="1"/>
</dbReference>
<dbReference type="Proteomes" id="UP000030759">
    <property type="component" value="Unassembled WGS sequence"/>
</dbReference>
<dbReference type="FunFam" id="1.20.1070.10:FF:000073">
    <property type="entry name" value="Adhesion G-protein coupled receptor D1"/>
    <property type="match status" value="1"/>
</dbReference>
<dbReference type="InterPro" id="IPR001759">
    <property type="entry name" value="PTX_dom"/>
</dbReference>
<feature type="transmembrane region" description="Helical" evidence="16">
    <location>
        <begin position="645"/>
        <end position="664"/>
    </location>
</feature>
<keyword evidence="7 16" id="KW-0472">Membrane</keyword>